<gene>
    <name evidence="10" type="primary">recJ</name>
    <name evidence="10" type="ORF">OWO01_03925</name>
</gene>
<dbReference type="RefSeq" id="WP_268779129.1">
    <property type="nucleotide sequence ID" value="NZ_JAPRAT010000005.1"/>
</dbReference>
<evidence type="ECO:0000259" key="6">
    <source>
        <dbReference type="Pfam" id="PF01368"/>
    </source>
</evidence>
<dbReference type="PANTHER" id="PTHR30255">
    <property type="entry name" value="SINGLE-STRANDED-DNA-SPECIFIC EXONUCLEASE RECJ"/>
    <property type="match status" value="1"/>
</dbReference>
<protein>
    <recommendedName>
        <fullName evidence="2">Single-stranded-DNA-specific exonuclease RecJ</fullName>
    </recommendedName>
</protein>
<dbReference type="InterPro" id="IPR041122">
    <property type="entry name" value="RecJ_OB"/>
</dbReference>
<dbReference type="InterPro" id="IPR004610">
    <property type="entry name" value="RecJ"/>
</dbReference>
<evidence type="ECO:0000259" key="8">
    <source>
        <dbReference type="Pfam" id="PF10141"/>
    </source>
</evidence>
<evidence type="ECO:0000259" key="9">
    <source>
        <dbReference type="Pfam" id="PF17768"/>
    </source>
</evidence>
<proteinExistence type="inferred from homology"/>
<dbReference type="GO" id="GO:0006310">
    <property type="term" value="P:DNA recombination"/>
    <property type="evidence" value="ECO:0007669"/>
    <property type="project" value="InterPro"/>
</dbReference>
<dbReference type="Pfam" id="PF10141">
    <property type="entry name" value="ssDNA-exonuc_C"/>
    <property type="match status" value="1"/>
</dbReference>
<sequence>MLERQMKWNFTYKEADQMEKALDDMNISPTVKRLLQKRGIIAEAEIKRFLTPSLTDLYDPSMISGMEKSKERIMQAIETGESILVFGDYDADGVSATALLVEALRELGAMCDYYIPNRFTEGYGPNEEAFKEAKNQGFSLIITVDTGIAAIEPARVAGELGLDLIITDHHEVQEELPEAYAIIHPKCSKEYPFKELAGVGVAFKLAQYLLGYFPEQLLDFVVIGTIADLVPLVDENRILAYYGLKAITNSKRPGFQALKEVSGIKESVTEEDVGFLIGPRINAVGRLQTAYPAVELLLTEDIEEAHEIASNINQINQERKQIVEAIVQEAIAIVTENEEENKQVIVVAKAGWNQGVLGIVASKLVRTFQRPAICLTLDPEQNRAKGSARSIDAFDLFQNGMQCKELFHQFGGHAQAAGMTLPIENVDKLRARLNTLASEQLEQDDFKEQLHIDGELKLDEIDLSVIQEINQLAPFGMANPKPLFYVKAKVNEQRQIGTKKNHLKITFTDGFHQLPAVGFGMGEHFHAISKEAEVEIVGTLQVNEWNGKKSPQFMLQDIGVSEWQLFDYRGSNLWERQIQHLTEADTICVSFQSNSNTKCNLPVVSYKEWQGNFGEIQTRNMANLILLDLPSELQHLTEVLSQVEWKNIFTCYRLEQQHYMESLPSREDFKWFYSMLIKRGTFNQDTELLLLSKHKGWKKNKIDFIIQVFSELEFVKITNGVVEPNEQVKKRNLTESLHYQNSLKQSKIEQLLYYSNYRELKQWISSQIEQTSSIEEEKVYGL</sequence>
<feature type="domain" description="Single-stranded-DNA-specific exonuclease RecJ C-terminal" evidence="8">
    <location>
        <begin position="564"/>
        <end position="764"/>
    </location>
</feature>
<evidence type="ECO:0000256" key="4">
    <source>
        <dbReference type="ARBA" id="ARBA00022801"/>
    </source>
</evidence>
<comment type="caution">
    <text evidence="10">The sequence shown here is derived from an EMBL/GenBank/DDBJ whole genome shotgun (WGS) entry which is preliminary data.</text>
</comment>
<dbReference type="Gene3D" id="3.90.1640.30">
    <property type="match status" value="1"/>
</dbReference>
<comment type="similarity">
    <text evidence="1">Belongs to the RecJ family.</text>
</comment>
<keyword evidence="5 10" id="KW-0269">Exonuclease</keyword>
<dbReference type="PANTHER" id="PTHR30255:SF2">
    <property type="entry name" value="SINGLE-STRANDED-DNA-SPECIFIC EXONUCLEASE RECJ"/>
    <property type="match status" value="1"/>
</dbReference>
<accession>A0A9J6R9N5</accession>
<dbReference type="InterPro" id="IPR038763">
    <property type="entry name" value="DHH_sf"/>
</dbReference>
<dbReference type="SUPFAM" id="SSF64182">
    <property type="entry name" value="DHH phosphoesterases"/>
    <property type="match status" value="1"/>
</dbReference>
<dbReference type="Pfam" id="PF01368">
    <property type="entry name" value="DHH"/>
    <property type="match status" value="1"/>
</dbReference>
<dbReference type="Gene3D" id="2.40.50.460">
    <property type="match status" value="1"/>
</dbReference>
<dbReference type="Pfam" id="PF17768">
    <property type="entry name" value="RecJ_OB"/>
    <property type="match status" value="1"/>
</dbReference>
<dbReference type="InterPro" id="IPR001667">
    <property type="entry name" value="DDH_dom"/>
</dbReference>
<evidence type="ECO:0000313" key="10">
    <source>
        <dbReference type="EMBL" id="MCZ0702360.1"/>
    </source>
</evidence>
<evidence type="ECO:0000259" key="7">
    <source>
        <dbReference type="Pfam" id="PF02272"/>
    </source>
</evidence>
<evidence type="ECO:0000256" key="5">
    <source>
        <dbReference type="ARBA" id="ARBA00022839"/>
    </source>
</evidence>
<dbReference type="GO" id="GO:0008409">
    <property type="term" value="F:5'-3' exonuclease activity"/>
    <property type="evidence" value="ECO:0007669"/>
    <property type="project" value="InterPro"/>
</dbReference>
<dbReference type="InterPro" id="IPR018779">
    <property type="entry name" value="RecJ_C"/>
</dbReference>
<evidence type="ECO:0000256" key="2">
    <source>
        <dbReference type="ARBA" id="ARBA00019841"/>
    </source>
</evidence>
<keyword evidence="3" id="KW-0540">Nuclease</keyword>
<dbReference type="EMBL" id="JAPRAT010000005">
    <property type="protein sequence ID" value="MCZ0702360.1"/>
    <property type="molecule type" value="Genomic_DNA"/>
</dbReference>
<keyword evidence="4" id="KW-0378">Hydrolase</keyword>
<dbReference type="NCBIfam" id="TIGR00644">
    <property type="entry name" value="recJ"/>
    <property type="match status" value="1"/>
</dbReference>
<feature type="domain" description="DHHA1" evidence="7">
    <location>
        <begin position="341"/>
        <end position="438"/>
    </location>
</feature>
<reference evidence="10" key="1">
    <citation type="submission" date="2022-11" db="EMBL/GenBank/DDBJ databases">
        <title>WGS of Natronobacillus azotifigens 24KS-1, an anaerobic diazotrophic haloalkaliphile from soda-rich habitats.</title>
        <authorList>
            <person name="Sorokin D.Y."/>
            <person name="Merkel A.Y."/>
        </authorList>
    </citation>
    <scope>NUCLEOTIDE SEQUENCE</scope>
    <source>
        <strain evidence="10">24KS-1</strain>
    </source>
</reference>
<organism evidence="10 11">
    <name type="scientific">Natronobacillus azotifigens</name>
    <dbReference type="NCBI Taxonomy" id="472978"/>
    <lineage>
        <taxon>Bacteria</taxon>
        <taxon>Bacillati</taxon>
        <taxon>Bacillota</taxon>
        <taxon>Bacilli</taxon>
        <taxon>Bacillales</taxon>
        <taxon>Bacillaceae</taxon>
        <taxon>Natronobacillus</taxon>
    </lineage>
</organism>
<feature type="domain" description="DDH" evidence="6">
    <location>
        <begin position="82"/>
        <end position="225"/>
    </location>
</feature>
<dbReference type="InterPro" id="IPR003156">
    <property type="entry name" value="DHHA1_dom"/>
</dbReference>
<dbReference type="Pfam" id="PF02272">
    <property type="entry name" value="DHHA1"/>
    <property type="match status" value="1"/>
</dbReference>
<evidence type="ECO:0000313" key="11">
    <source>
        <dbReference type="Proteomes" id="UP001084197"/>
    </source>
</evidence>
<dbReference type="Proteomes" id="UP001084197">
    <property type="component" value="Unassembled WGS sequence"/>
</dbReference>
<keyword evidence="11" id="KW-1185">Reference proteome</keyword>
<dbReference type="AlphaFoldDB" id="A0A9J6R9N5"/>
<evidence type="ECO:0000256" key="3">
    <source>
        <dbReference type="ARBA" id="ARBA00022722"/>
    </source>
</evidence>
<feature type="domain" description="RecJ OB" evidence="9">
    <location>
        <begin position="452"/>
        <end position="557"/>
    </location>
</feature>
<name>A0A9J6R9N5_9BACI</name>
<dbReference type="InterPro" id="IPR051673">
    <property type="entry name" value="SSDNA_exonuclease_RecJ"/>
</dbReference>
<dbReference type="GO" id="GO:0006281">
    <property type="term" value="P:DNA repair"/>
    <property type="evidence" value="ECO:0007669"/>
    <property type="project" value="InterPro"/>
</dbReference>
<dbReference type="GO" id="GO:0003676">
    <property type="term" value="F:nucleic acid binding"/>
    <property type="evidence" value="ECO:0007669"/>
    <property type="project" value="InterPro"/>
</dbReference>
<evidence type="ECO:0000256" key="1">
    <source>
        <dbReference type="ARBA" id="ARBA00005915"/>
    </source>
</evidence>